<protein>
    <submittedName>
        <fullName evidence="5">S9A/B/C family peptidase</fullName>
    </submittedName>
</protein>
<evidence type="ECO:0000313" key="6">
    <source>
        <dbReference type="Proteomes" id="UP000025171"/>
    </source>
</evidence>
<evidence type="ECO:0000259" key="4">
    <source>
        <dbReference type="Pfam" id="PF00326"/>
    </source>
</evidence>
<dbReference type="InterPro" id="IPR011042">
    <property type="entry name" value="6-blade_b-propeller_TolB-like"/>
</dbReference>
<keyword evidence="2" id="KW-0645">Protease</keyword>
<dbReference type="GO" id="GO:0006508">
    <property type="term" value="P:proteolysis"/>
    <property type="evidence" value="ECO:0007669"/>
    <property type="project" value="InterPro"/>
</dbReference>
<keyword evidence="1" id="KW-0378">Hydrolase</keyword>
<dbReference type="RefSeq" id="WP_035615890.1">
    <property type="nucleotide sequence ID" value="NZ_ARYK01000003.1"/>
</dbReference>
<organism evidence="5 6">
    <name type="scientific">Hyphomonas johnsonii MHS-2</name>
    <dbReference type="NCBI Taxonomy" id="1280950"/>
    <lineage>
        <taxon>Bacteria</taxon>
        <taxon>Pseudomonadati</taxon>
        <taxon>Pseudomonadota</taxon>
        <taxon>Alphaproteobacteria</taxon>
        <taxon>Hyphomonadales</taxon>
        <taxon>Hyphomonadaceae</taxon>
        <taxon>Hyphomonas</taxon>
    </lineage>
</organism>
<evidence type="ECO:0000313" key="5">
    <source>
        <dbReference type="EMBL" id="KCZ92920.1"/>
    </source>
</evidence>
<dbReference type="PANTHER" id="PTHR42776:SF27">
    <property type="entry name" value="DIPEPTIDYL PEPTIDASE FAMILY MEMBER 6"/>
    <property type="match status" value="1"/>
</dbReference>
<dbReference type="AlphaFoldDB" id="A0A059FQH4"/>
<keyword evidence="6" id="KW-1185">Reference proteome</keyword>
<feature type="chain" id="PRO_5001578269" evidence="3">
    <location>
        <begin position="23"/>
        <end position="690"/>
    </location>
</feature>
<dbReference type="PATRIC" id="fig|1280950.3.peg.1642"/>
<feature type="domain" description="Peptidase S9 prolyl oligopeptidase catalytic" evidence="4">
    <location>
        <begin position="473"/>
        <end position="676"/>
    </location>
</feature>
<dbReference type="eggNOG" id="COG0823">
    <property type="taxonomic scope" value="Bacteria"/>
</dbReference>
<dbReference type="OrthoDB" id="9812921at2"/>
<dbReference type="GO" id="GO:0004252">
    <property type="term" value="F:serine-type endopeptidase activity"/>
    <property type="evidence" value="ECO:0007669"/>
    <property type="project" value="TreeGrafter"/>
</dbReference>
<name>A0A059FQH4_9PROT</name>
<dbReference type="InterPro" id="IPR001375">
    <property type="entry name" value="Peptidase_S9_cat"/>
</dbReference>
<dbReference type="EMBL" id="ARYK01000003">
    <property type="protein sequence ID" value="KCZ92920.1"/>
    <property type="molecule type" value="Genomic_DNA"/>
</dbReference>
<comment type="caution">
    <text evidence="5">The sequence shown here is derived from an EMBL/GenBank/DDBJ whole genome shotgun (WGS) entry which is preliminary data.</text>
</comment>
<feature type="signal peptide" evidence="3">
    <location>
        <begin position="1"/>
        <end position="22"/>
    </location>
</feature>
<evidence type="ECO:0000256" key="1">
    <source>
        <dbReference type="ARBA" id="ARBA00022801"/>
    </source>
</evidence>
<dbReference type="Gene3D" id="2.120.10.30">
    <property type="entry name" value="TolB, C-terminal domain"/>
    <property type="match status" value="2"/>
</dbReference>
<dbReference type="eggNOG" id="COG1506">
    <property type="taxonomic scope" value="Bacteria"/>
</dbReference>
<keyword evidence="2" id="KW-0720">Serine protease</keyword>
<gene>
    <name evidence="5" type="ORF">HJO_08192</name>
</gene>
<accession>A0A059FQH4</accession>
<dbReference type="PANTHER" id="PTHR42776">
    <property type="entry name" value="SERINE PEPTIDASE S9 FAMILY MEMBER"/>
    <property type="match status" value="1"/>
</dbReference>
<reference evidence="5 6" key="1">
    <citation type="journal article" date="2014" name="Antonie Van Leeuwenhoek">
        <title>Hyphomonas beringensis sp. nov. and Hyphomonas chukchiensis sp. nov., isolated from surface seawater of the Bering Sea and Chukchi Sea.</title>
        <authorList>
            <person name="Li C."/>
            <person name="Lai Q."/>
            <person name="Li G."/>
            <person name="Dong C."/>
            <person name="Wang J."/>
            <person name="Liao Y."/>
            <person name="Shao Z."/>
        </authorList>
    </citation>
    <scope>NUCLEOTIDE SEQUENCE [LARGE SCALE GENOMIC DNA]</scope>
    <source>
        <strain evidence="5 6">MHS-2</strain>
    </source>
</reference>
<evidence type="ECO:0000256" key="2">
    <source>
        <dbReference type="ARBA" id="ARBA00022825"/>
    </source>
</evidence>
<dbReference type="InterPro" id="IPR011659">
    <property type="entry name" value="WD40"/>
</dbReference>
<proteinExistence type="predicted"/>
<dbReference type="Gene3D" id="3.40.50.1820">
    <property type="entry name" value="alpha/beta hydrolase"/>
    <property type="match status" value="1"/>
</dbReference>
<dbReference type="SUPFAM" id="SSF53474">
    <property type="entry name" value="alpha/beta-Hydrolases"/>
    <property type="match status" value="1"/>
</dbReference>
<dbReference type="Pfam" id="PF07676">
    <property type="entry name" value="PD40"/>
    <property type="match status" value="3"/>
</dbReference>
<dbReference type="SUPFAM" id="SSF82171">
    <property type="entry name" value="DPP6 N-terminal domain-like"/>
    <property type="match status" value="1"/>
</dbReference>
<keyword evidence="3" id="KW-0732">Signal</keyword>
<dbReference type="InterPro" id="IPR029058">
    <property type="entry name" value="AB_hydrolase_fold"/>
</dbReference>
<dbReference type="Proteomes" id="UP000025171">
    <property type="component" value="Unassembled WGS sequence"/>
</dbReference>
<dbReference type="Pfam" id="PF00326">
    <property type="entry name" value="Peptidase_S9"/>
    <property type="match status" value="1"/>
</dbReference>
<sequence length="690" mass="74867">MKFRHILLAGVTVMLAAGAASAKEDEAPSTRFTADRVFDIEYASDPQVAPDGKSVAYVRHAMDRMTDKDKGEIWILGLADGSNRPLAEGSSPRWSPDGTRLVYSTATDGKPEVRLLYLDSGRSFPLAQFLEGPSETVWSPDGKQIAFSMFVKGETPSFAKAPTPPEGAKWNDGVKVIDDLTFRFDGAGYLKDGADQVFVLPVDGGTPRQVTFGDAGMSGPEWLDNDTLLVTGNTAEDRDLDPIESEIYAIDLSDLSVTPLTTRDGPDTSPVVSPDGKTIAYRGFDDKTLSYQQADLYLMDADGGNQRPLAADFPGDVGETVWAPDGKSLLVLSEDHGVLTLFNVDLKGKVSEVVTGIGGSSIGRPYASGSFSVSGGRKPVVSYTAGFSDRPSEVGVVGLDGKNAKVLTALNADVLPYLDIAKVEEVKVASSADGREIEAWVAFPPDFKPDGSFPLILEIHGGPYAMYGPFWGSEIQRYAAEGYVTVWANPRGSTGYGEDFALLIDKAYPGNDYDDLMSVVDEMVARKYVDPERLFVTGGSGGGILTAWIVTKTDRFVAAASVKPVINWMTMALAGDIAQVVRRHWIRAEPWSDPEAFLKFSPIRYVDKVVTPTMIMVGEEDWRTPAWEAEQFYTALKMRGVDTVYVRVPGSPHDIASRPSRLIAKTDNIMGWFAKYDPAKQDEADGDSEE</sequence>
<dbReference type="STRING" id="1280950.HJO_08192"/>
<evidence type="ECO:0000256" key="3">
    <source>
        <dbReference type="SAM" id="SignalP"/>
    </source>
</evidence>